<dbReference type="SUPFAM" id="SSF102114">
    <property type="entry name" value="Radical SAM enzymes"/>
    <property type="match status" value="1"/>
</dbReference>
<evidence type="ECO:0000259" key="8">
    <source>
        <dbReference type="PROSITE" id="PS51918"/>
    </source>
</evidence>
<evidence type="ECO:0000256" key="6">
    <source>
        <dbReference type="ARBA" id="ARBA00023014"/>
    </source>
</evidence>
<reference evidence="9" key="1">
    <citation type="submission" date="2021-10" db="EMBL/GenBank/DDBJ databases">
        <title>Anaerobic single-cell dispensing facilitates the cultivation of human gut bacteria.</title>
        <authorList>
            <person name="Afrizal A."/>
        </authorList>
    </citation>
    <scope>NUCLEOTIDE SEQUENCE</scope>
    <source>
        <strain evidence="9">CLA-AA-H233</strain>
    </source>
</reference>
<evidence type="ECO:0000256" key="2">
    <source>
        <dbReference type="ARBA" id="ARBA00022485"/>
    </source>
</evidence>
<evidence type="ECO:0000256" key="7">
    <source>
        <dbReference type="ARBA" id="ARBA00023601"/>
    </source>
</evidence>
<dbReference type="InterPro" id="IPR047207">
    <property type="entry name" value="SPASM_anSME"/>
</dbReference>
<proteinExistence type="inferred from homology"/>
<keyword evidence="3" id="KW-0949">S-adenosyl-L-methionine</keyword>
<comment type="caution">
    <text evidence="9">The sequence shown here is derived from an EMBL/GenBank/DDBJ whole genome shotgun (WGS) entry which is preliminary data.</text>
</comment>
<dbReference type="SFLD" id="SFLDS00029">
    <property type="entry name" value="Radical_SAM"/>
    <property type="match status" value="1"/>
</dbReference>
<comment type="similarity">
    <text evidence="7">Belongs to the radical SAM superfamily. Anaerobic sulfatase-maturating enzyme family.</text>
</comment>
<dbReference type="PROSITE" id="PS51918">
    <property type="entry name" value="RADICAL_SAM"/>
    <property type="match status" value="1"/>
</dbReference>
<dbReference type="InterPro" id="IPR034485">
    <property type="entry name" value="Anaerobic_Cys-type_sulfatase-m"/>
</dbReference>
<protein>
    <submittedName>
        <fullName evidence="9">SPASM domain-containing protein</fullName>
    </submittedName>
</protein>
<dbReference type="SFLD" id="SFLDG01072">
    <property type="entry name" value="dehydrogenase_like"/>
    <property type="match status" value="1"/>
</dbReference>
<dbReference type="SFLD" id="SFLDG01386">
    <property type="entry name" value="main_SPASM_domain-containing"/>
    <property type="match status" value="1"/>
</dbReference>
<evidence type="ECO:0000313" key="10">
    <source>
        <dbReference type="Proteomes" id="UP001430637"/>
    </source>
</evidence>
<dbReference type="PANTHER" id="PTHR43273:SF3">
    <property type="entry name" value="ANAEROBIC SULFATASE-MATURATING ENZYME HOMOLOG ASLB-RELATED"/>
    <property type="match status" value="1"/>
</dbReference>
<name>A0ABS8FBA5_9FIRM</name>
<dbReference type="CDD" id="cd01335">
    <property type="entry name" value="Radical_SAM"/>
    <property type="match status" value="1"/>
</dbReference>
<evidence type="ECO:0000256" key="4">
    <source>
        <dbReference type="ARBA" id="ARBA00022723"/>
    </source>
</evidence>
<dbReference type="InterPro" id="IPR058240">
    <property type="entry name" value="rSAM_sf"/>
</dbReference>
<dbReference type="RefSeq" id="WP_227621892.1">
    <property type="nucleotide sequence ID" value="NZ_JAJEQL010000052.1"/>
</dbReference>
<dbReference type="Proteomes" id="UP001430637">
    <property type="component" value="Unassembled WGS sequence"/>
</dbReference>
<dbReference type="InterPro" id="IPR007197">
    <property type="entry name" value="rSAM"/>
</dbReference>
<keyword evidence="5" id="KW-0408">Iron</keyword>
<dbReference type="SFLD" id="SFLDG01067">
    <property type="entry name" value="SPASM/twitch_domain_containing"/>
    <property type="match status" value="1"/>
</dbReference>
<gene>
    <name evidence="9" type="ORF">LKD23_12355</name>
</gene>
<dbReference type="CDD" id="cd21120">
    <property type="entry name" value="SPASM_anSME"/>
    <property type="match status" value="1"/>
</dbReference>
<keyword evidence="4" id="KW-0479">Metal-binding</keyword>
<dbReference type="Gene3D" id="3.20.20.70">
    <property type="entry name" value="Aldolase class I"/>
    <property type="match status" value="1"/>
</dbReference>
<comment type="cofactor">
    <cofactor evidence="1">
        <name>[4Fe-4S] cluster</name>
        <dbReference type="ChEBI" id="CHEBI:49883"/>
    </cofactor>
</comment>
<keyword evidence="2" id="KW-0004">4Fe-4S</keyword>
<dbReference type="NCBIfam" id="TIGR04085">
    <property type="entry name" value="rSAM_more_4Fe4S"/>
    <property type="match status" value="1"/>
</dbReference>
<dbReference type="Pfam" id="PF04055">
    <property type="entry name" value="Radical_SAM"/>
    <property type="match status" value="1"/>
</dbReference>
<accession>A0ABS8FBA5</accession>
<dbReference type="EMBL" id="JAJEQL010000052">
    <property type="protein sequence ID" value="MCC2200527.1"/>
    <property type="molecule type" value="Genomic_DNA"/>
</dbReference>
<evidence type="ECO:0000256" key="3">
    <source>
        <dbReference type="ARBA" id="ARBA00022691"/>
    </source>
</evidence>
<evidence type="ECO:0000256" key="5">
    <source>
        <dbReference type="ARBA" id="ARBA00023004"/>
    </source>
</evidence>
<sequence length="369" mass="41079">MKHNTFLVKPASSLCDLRCRYCFYDDVSSSRACKNMGLLSHEMARELIEKAFAATEDGGSVHFLFQGGEPTLAGLEFFQFFLETERSLKRSLSVFHSIQTNGIGLNEAWASFFKANSFLVGLSLDGTQEVHDLYRLDAAGHGTWDRATHTLGLLDAYGVETNLLCVVTGQLARKPQRAFQSLCALGRHNLQFIPCLDPLDTVGGQAYSLTPELYGRFLCGVFDVWYQQLQQGNYVSVRNFEDYLRILLGTPPTSCASSGSCGHYLTVEGDGSLYPCDFYVLDEWKLGDLSRCTVEAALASPTSQTFLAQGRKRPAECAVCPYRLLCRGGCKRDWDASGSNRFCTAYRHFFSYALPRLQTAAHFLAQQGR</sequence>
<keyword evidence="6" id="KW-0411">Iron-sulfur</keyword>
<dbReference type="InterPro" id="IPR023885">
    <property type="entry name" value="4Fe4S-binding_SPASM_dom"/>
</dbReference>
<feature type="domain" description="Radical SAM core" evidence="8">
    <location>
        <begin position="1"/>
        <end position="227"/>
    </location>
</feature>
<evidence type="ECO:0000256" key="1">
    <source>
        <dbReference type="ARBA" id="ARBA00001966"/>
    </source>
</evidence>
<evidence type="ECO:0000313" key="9">
    <source>
        <dbReference type="EMBL" id="MCC2200527.1"/>
    </source>
</evidence>
<organism evidence="9 10">
    <name type="scientific">Faecalibacterium butyricigenerans</name>
    <dbReference type="NCBI Taxonomy" id="1851427"/>
    <lineage>
        <taxon>Bacteria</taxon>
        <taxon>Bacillati</taxon>
        <taxon>Bacillota</taxon>
        <taxon>Clostridia</taxon>
        <taxon>Eubacteriales</taxon>
        <taxon>Oscillospiraceae</taxon>
        <taxon>Faecalibacterium</taxon>
    </lineage>
</organism>
<dbReference type="Pfam" id="PF13186">
    <property type="entry name" value="SPASM"/>
    <property type="match status" value="1"/>
</dbReference>
<dbReference type="InterPro" id="IPR023867">
    <property type="entry name" value="Sulphatase_maturase_rSAM"/>
</dbReference>
<dbReference type="SFLD" id="SFLDF00289">
    <property type="entry name" value="anaerobic_Cys-type_sulfatase-m"/>
    <property type="match status" value="1"/>
</dbReference>
<keyword evidence="10" id="KW-1185">Reference proteome</keyword>
<dbReference type="InterPro" id="IPR013785">
    <property type="entry name" value="Aldolase_TIM"/>
</dbReference>
<dbReference type="PANTHER" id="PTHR43273">
    <property type="entry name" value="ANAEROBIC SULFATASE-MATURATING ENZYME HOMOLOG ASLB-RELATED"/>
    <property type="match status" value="1"/>
</dbReference>